<feature type="region of interest" description="Disordered" evidence="1">
    <location>
        <begin position="578"/>
        <end position="608"/>
    </location>
</feature>
<feature type="region of interest" description="Disordered" evidence="1">
    <location>
        <begin position="286"/>
        <end position="566"/>
    </location>
</feature>
<name>A0A370I151_9NOCA</name>
<feature type="compositionally biased region" description="Polar residues" evidence="1">
    <location>
        <begin position="339"/>
        <end position="353"/>
    </location>
</feature>
<sequence length="761" mass="77694">MAGTLVRVTARIGAVHLGWDVVSVAAGGGGTPIRPVQVEGTYTPPAYLLADSSGRLHTSGAERQRPDLGIAISDIRDVLGHHQIRIAGATWPVELVFRARLYNPLAAVGKYLRGKPDVVALPYPDDWPDEKVDEYCRLVELLDVVTEPLPESVALSGYVRALGLVHPPEPGRRPIGATGVYSDGRMCLVVAVHGDDEQPTESVGVPIAADAMREAQSADNVVIEVMAAARSIGADTSTVLLTGNVCFNDALRLAFQNHLGHRLRVADHPMHALVLGASHLLATDSEYGDEQYPPGPPPTSGPRGPQGNPGSQGGLGAQGGSGAQGGPGSPGNPGAQNSAGAQGNPGSQNSPGLRNNPGPQGLGGSPANPVPGQSGSAAAGGSGAPASQGNTGSQRLAGPPDSPDSGRGGAGSPGNSGPGHGVSGSSGALGSGRAGSDSSGATNWTAGPGATDNGRHALPTTGTLTPTDTAAPAAPAKSGRHSWRPPETASAEVARHAAGVRAVDQGPRHITAHVQPLQRQPEMVPRHTDSPPVEGRHAARETTYPAPDDPTTRVAPGDHVSRFTRPPGVADEVTTVMGRRSDAARASAGWTPPGARERDDEEDDQREGSLWNKVKDNLFGTPTIVGAVALAAVAIHSGDDPEHHARPADAVASIDADTGAADAVTSVDARTGAGAAAIQPASRFDVRSAAMSSDFGVWPSIQRASRIPPTTPECALTPYTRPGSGPQSIGDHACAHLDIDNLRYLVPTLPGIIDTGPPMHI</sequence>
<feature type="compositionally biased region" description="Gly residues" evidence="1">
    <location>
        <begin position="406"/>
        <end position="433"/>
    </location>
</feature>
<gene>
    <name evidence="2" type="ORF">DFR76_108292</name>
</gene>
<feature type="compositionally biased region" description="Low complexity" evidence="1">
    <location>
        <begin position="457"/>
        <end position="476"/>
    </location>
</feature>
<evidence type="ECO:0000313" key="3">
    <source>
        <dbReference type="Proteomes" id="UP000254869"/>
    </source>
</evidence>
<dbReference type="GO" id="GO:0005615">
    <property type="term" value="C:extracellular space"/>
    <property type="evidence" value="ECO:0007669"/>
    <property type="project" value="TreeGrafter"/>
</dbReference>
<dbReference type="InterPro" id="IPR050149">
    <property type="entry name" value="Collagen_superfamily"/>
</dbReference>
<feature type="compositionally biased region" description="Gly residues" evidence="1">
    <location>
        <begin position="310"/>
        <end position="331"/>
    </location>
</feature>
<dbReference type="PANTHER" id="PTHR24023:SF1082">
    <property type="entry name" value="COLLAGEN TRIPLE HELIX REPEAT"/>
    <property type="match status" value="1"/>
</dbReference>
<evidence type="ECO:0000313" key="2">
    <source>
        <dbReference type="EMBL" id="RDI64459.1"/>
    </source>
</evidence>
<proteinExistence type="predicted"/>
<dbReference type="GO" id="GO:0031012">
    <property type="term" value="C:extracellular matrix"/>
    <property type="evidence" value="ECO:0007669"/>
    <property type="project" value="TreeGrafter"/>
</dbReference>
<dbReference type="STRING" id="1210086.GCA_001613105_06857"/>
<evidence type="ECO:0000256" key="1">
    <source>
        <dbReference type="SAM" id="MobiDB-lite"/>
    </source>
</evidence>
<protein>
    <submittedName>
        <fullName evidence="2">Uncharacterized protein</fullName>
    </submittedName>
</protein>
<dbReference type="GO" id="GO:0030020">
    <property type="term" value="F:extracellular matrix structural constituent conferring tensile strength"/>
    <property type="evidence" value="ECO:0007669"/>
    <property type="project" value="TreeGrafter"/>
</dbReference>
<dbReference type="PANTHER" id="PTHR24023">
    <property type="entry name" value="COLLAGEN ALPHA"/>
    <property type="match status" value="1"/>
</dbReference>
<accession>A0A370I151</accession>
<dbReference type="GO" id="GO:0030198">
    <property type="term" value="P:extracellular matrix organization"/>
    <property type="evidence" value="ECO:0007669"/>
    <property type="project" value="TreeGrafter"/>
</dbReference>
<feature type="compositionally biased region" description="Basic and acidic residues" evidence="1">
    <location>
        <begin position="524"/>
        <end position="540"/>
    </location>
</feature>
<keyword evidence="3" id="KW-1185">Reference proteome</keyword>
<dbReference type="Proteomes" id="UP000254869">
    <property type="component" value="Unassembled WGS sequence"/>
</dbReference>
<organism evidence="2 3">
    <name type="scientific">Nocardia pseudobrasiliensis</name>
    <dbReference type="NCBI Taxonomy" id="45979"/>
    <lineage>
        <taxon>Bacteria</taxon>
        <taxon>Bacillati</taxon>
        <taxon>Actinomycetota</taxon>
        <taxon>Actinomycetes</taxon>
        <taxon>Mycobacteriales</taxon>
        <taxon>Nocardiaceae</taxon>
        <taxon>Nocardia</taxon>
    </lineage>
</organism>
<reference evidence="2 3" key="1">
    <citation type="submission" date="2018-07" db="EMBL/GenBank/DDBJ databases">
        <title>Genomic Encyclopedia of Type Strains, Phase IV (KMG-IV): sequencing the most valuable type-strain genomes for metagenomic binning, comparative biology and taxonomic classification.</title>
        <authorList>
            <person name="Goeker M."/>
        </authorList>
    </citation>
    <scope>NUCLEOTIDE SEQUENCE [LARGE SCALE GENOMIC DNA]</scope>
    <source>
        <strain evidence="2 3">DSM 44290</strain>
    </source>
</reference>
<comment type="caution">
    <text evidence="2">The sequence shown here is derived from an EMBL/GenBank/DDBJ whole genome shotgun (WGS) entry which is preliminary data.</text>
</comment>
<dbReference type="EMBL" id="QQBC01000008">
    <property type="protein sequence ID" value="RDI64459.1"/>
    <property type="molecule type" value="Genomic_DNA"/>
</dbReference>
<dbReference type="AlphaFoldDB" id="A0A370I151"/>